<feature type="transmembrane region" description="Helical" evidence="7">
    <location>
        <begin position="7"/>
        <end position="27"/>
    </location>
</feature>
<gene>
    <name evidence="9" type="ordered locus">Bcell_2770</name>
</gene>
<dbReference type="RefSeq" id="WP_013489357.1">
    <property type="nucleotide sequence ID" value="NC_014829.1"/>
</dbReference>
<accession>E6TW68</accession>
<name>E6TW68_EVAC2</name>
<dbReference type="eggNOG" id="COG0601">
    <property type="taxonomic scope" value="Bacteria"/>
</dbReference>
<keyword evidence="5 7" id="KW-1133">Transmembrane helix</keyword>
<keyword evidence="6 7" id="KW-0472">Membrane</keyword>
<keyword evidence="3" id="KW-1003">Cell membrane</keyword>
<dbReference type="SUPFAM" id="SSF161098">
    <property type="entry name" value="MetI-like"/>
    <property type="match status" value="1"/>
</dbReference>
<dbReference type="HOGENOM" id="CLU_881809_0_0_9"/>
<reference evidence="9" key="1">
    <citation type="submission" date="2010-12" db="EMBL/GenBank/DDBJ databases">
        <title>Complete sequence of Bacillus cellulosilyticus DSM 2522.</title>
        <authorList>
            <consortium name="US DOE Joint Genome Institute"/>
            <person name="Lucas S."/>
            <person name="Copeland A."/>
            <person name="Lapidus A."/>
            <person name="Cheng J.-F."/>
            <person name="Bruce D."/>
            <person name="Goodwin L."/>
            <person name="Pitluck S."/>
            <person name="Chertkov O."/>
            <person name="Detter J.C."/>
            <person name="Han C."/>
            <person name="Tapia R."/>
            <person name="Land M."/>
            <person name="Hauser L."/>
            <person name="Jeffries C."/>
            <person name="Kyrpides N."/>
            <person name="Ivanova N."/>
            <person name="Mikhailova N."/>
            <person name="Brumm P."/>
            <person name="Mead D."/>
            <person name="Woyke T."/>
        </authorList>
    </citation>
    <scope>NUCLEOTIDE SEQUENCE [LARGE SCALE GENOMIC DNA]</scope>
    <source>
        <strain evidence="9">DSM 2522</strain>
    </source>
</reference>
<dbReference type="PANTHER" id="PTHR30465:SF44">
    <property type="entry name" value="ABC-TYPE DIPEPTIDE_OLIGOPEPTIDE TRANSPORT SYSTEM, PERMEASE COMPONENT"/>
    <property type="match status" value="1"/>
</dbReference>
<feature type="transmembrane region" description="Helical" evidence="7">
    <location>
        <begin position="284"/>
        <end position="310"/>
    </location>
</feature>
<feature type="domain" description="ABC transmembrane type-1" evidence="8">
    <location>
        <begin position="85"/>
        <end position="290"/>
    </location>
</feature>
<dbReference type="PANTHER" id="PTHR30465">
    <property type="entry name" value="INNER MEMBRANE ABC TRANSPORTER"/>
    <property type="match status" value="1"/>
</dbReference>
<dbReference type="InterPro" id="IPR000515">
    <property type="entry name" value="MetI-like"/>
</dbReference>
<evidence type="ECO:0000256" key="1">
    <source>
        <dbReference type="ARBA" id="ARBA00004651"/>
    </source>
</evidence>
<dbReference type="EMBL" id="CP002394">
    <property type="protein sequence ID" value="ADU31024.1"/>
    <property type="molecule type" value="Genomic_DNA"/>
</dbReference>
<evidence type="ECO:0000256" key="7">
    <source>
        <dbReference type="RuleBase" id="RU363032"/>
    </source>
</evidence>
<dbReference type="Gene3D" id="1.10.3720.10">
    <property type="entry name" value="MetI-like"/>
    <property type="match status" value="1"/>
</dbReference>
<protein>
    <submittedName>
        <fullName evidence="9">Binding-protein-dependent transport systems inner membrane component</fullName>
    </submittedName>
</protein>
<keyword evidence="4 7" id="KW-0812">Transmembrane</keyword>
<evidence type="ECO:0000259" key="8">
    <source>
        <dbReference type="PROSITE" id="PS50928"/>
    </source>
</evidence>
<evidence type="ECO:0000256" key="6">
    <source>
        <dbReference type="ARBA" id="ARBA00023136"/>
    </source>
</evidence>
<keyword evidence="10" id="KW-1185">Reference proteome</keyword>
<evidence type="ECO:0000313" key="9">
    <source>
        <dbReference type="EMBL" id="ADU31024.1"/>
    </source>
</evidence>
<evidence type="ECO:0000256" key="2">
    <source>
        <dbReference type="ARBA" id="ARBA00022448"/>
    </source>
</evidence>
<feature type="transmembrane region" description="Helical" evidence="7">
    <location>
        <begin position="229"/>
        <end position="248"/>
    </location>
</feature>
<organism evidence="9 10">
    <name type="scientific">Evansella cellulosilytica (strain ATCC 21833 / DSM 2522 / FERM P-1141 / JCM 9156 / N-4)</name>
    <name type="common">Bacillus cellulosilyticus</name>
    <dbReference type="NCBI Taxonomy" id="649639"/>
    <lineage>
        <taxon>Bacteria</taxon>
        <taxon>Bacillati</taxon>
        <taxon>Bacillota</taxon>
        <taxon>Bacilli</taxon>
        <taxon>Bacillales</taxon>
        <taxon>Bacillaceae</taxon>
        <taxon>Evansella</taxon>
    </lineage>
</organism>
<evidence type="ECO:0000256" key="5">
    <source>
        <dbReference type="ARBA" id="ARBA00022989"/>
    </source>
</evidence>
<dbReference type="KEGG" id="bco:Bcell_2770"/>
<sequence>MKILTKQFFILLIYLLLFISIILLALLPRGVYFDVFEYHIERSYYMDWTIYFDNIKTFFSGVLHGDLGTTLYGTSVVHDVSIYFFQRSLPIMLGAFLLALIIGVLLGVILYFTQNKRTKYIAYPIVWGIQSLPDFFIYIVIQVGLFHLFQWGLPTFSVYSFDHWYSIPLAVFIVALYPSAYLAMIVVTSLDSEAKKKYVDTARSKGVSPIIILLKHQGMNIANKVSQHIHSIMIMIMGNLLLFEYLFYMRGAAYRLYLAMGFHNADIRGSYRSMVSDHMFEPELIISLLGCFILVSYIVHCLQSLITSYLDRRGI</sequence>
<dbReference type="AlphaFoldDB" id="E6TW68"/>
<dbReference type="STRING" id="649639.Bcell_2770"/>
<dbReference type="PROSITE" id="PS50928">
    <property type="entry name" value="ABC_TM1"/>
    <property type="match status" value="1"/>
</dbReference>
<keyword evidence="2 7" id="KW-0813">Transport</keyword>
<dbReference type="GO" id="GO:0055085">
    <property type="term" value="P:transmembrane transport"/>
    <property type="evidence" value="ECO:0007669"/>
    <property type="project" value="InterPro"/>
</dbReference>
<dbReference type="InterPro" id="IPR035906">
    <property type="entry name" value="MetI-like_sf"/>
</dbReference>
<comment type="similarity">
    <text evidence="7">Belongs to the binding-protein-dependent transport system permease family.</text>
</comment>
<evidence type="ECO:0000313" key="10">
    <source>
        <dbReference type="Proteomes" id="UP000001401"/>
    </source>
</evidence>
<proteinExistence type="inferred from homology"/>
<feature type="transmembrane region" description="Helical" evidence="7">
    <location>
        <begin position="165"/>
        <end position="187"/>
    </location>
</feature>
<dbReference type="Pfam" id="PF00528">
    <property type="entry name" value="BPD_transp_1"/>
    <property type="match status" value="1"/>
</dbReference>
<dbReference type="OrthoDB" id="2551456at2"/>
<evidence type="ECO:0000256" key="4">
    <source>
        <dbReference type="ARBA" id="ARBA00022692"/>
    </source>
</evidence>
<evidence type="ECO:0000256" key="3">
    <source>
        <dbReference type="ARBA" id="ARBA00022475"/>
    </source>
</evidence>
<dbReference type="GO" id="GO:0005886">
    <property type="term" value="C:plasma membrane"/>
    <property type="evidence" value="ECO:0007669"/>
    <property type="project" value="UniProtKB-SubCell"/>
</dbReference>
<dbReference type="Proteomes" id="UP000001401">
    <property type="component" value="Chromosome"/>
</dbReference>
<feature type="transmembrane region" description="Helical" evidence="7">
    <location>
        <begin position="91"/>
        <end position="114"/>
    </location>
</feature>
<dbReference type="CDD" id="cd06261">
    <property type="entry name" value="TM_PBP2"/>
    <property type="match status" value="1"/>
</dbReference>
<comment type="subcellular location">
    <subcellularLocation>
        <location evidence="1 7">Cell membrane</location>
        <topology evidence="1 7">Multi-pass membrane protein</topology>
    </subcellularLocation>
</comment>